<feature type="domain" description="Lysine-specific demethylase 3A/B tudor" evidence="2">
    <location>
        <begin position="64"/>
        <end position="100"/>
    </location>
</feature>
<dbReference type="EMBL" id="AAZO01006226">
    <property type="status" value="NOT_ANNOTATED_CDS"/>
    <property type="molecule type" value="Genomic_DNA"/>
</dbReference>
<dbReference type="Proteomes" id="UP000009046">
    <property type="component" value="Unassembled WGS sequence"/>
</dbReference>
<dbReference type="KEGG" id="phu:Phum_PHUM511940"/>
<dbReference type="EnsemblMetazoa" id="PHUM511940-RA">
    <property type="protein sequence ID" value="PHUM511940-PA"/>
    <property type="gene ID" value="PHUM511940"/>
</dbReference>
<dbReference type="OrthoDB" id="1667110at2759"/>
<dbReference type="HOGENOM" id="CLU_1808524_0_0_1"/>
<protein>
    <recommendedName>
        <fullName evidence="2">Lysine-specific demethylase 3A/B tudor domain-containing protein</fullName>
    </recommendedName>
</protein>
<evidence type="ECO:0000313" key="3">
    <source>
        <dbReference type="EMBL" id="EEB18351.1"/>
    </source>
</evidence>
<dbReference type="CTD" id="8233073"/>
<dbReference type="VEuPathDB" id="VectorBase:PHUM511940"/>
<reference evidence="3" key="1">
    <citation type="submission" date="2007-04" db="EMBL/GenBank/DDBJ databases">
        <title>Annotation of Pediculus humanus corporis strain USDA.</title>
        <authorList>
            <person name="Kirkness E."/>
            <person name="Hannick L."/>
            <person name="Hass B."/>
            <person name="Bruggner R."/>
            <person name="Lawson D."/>
            <person name="Bidwell S."/>
            <person name="Joardar V."/>
            <person name="Caler E."/>
            <person name="Walenz B."/>
            <person name="Inman J."/>
            <person name="Schobel S."/>
            <person name="Galinsky K."/>
            <person name="Amedeo P."/>
            <person name="Strausberg R."/>
        </authorList>
    </citation>
    <scope>NUCLEOTIDE SEQUENCE</scope>
    <source>
        <strain evidence="3">USDA</strain>
    </source>
</reference>
<reference evidence="3" key="2">
    <citation type="submission" date="2007-04" db="EMBL/GenBank/DDBJ databases">
        <title>The genome of the human body louse.</title>
        <authorList>
            <consortium name="The Human Body Louse Genome Consortium"/>
            <person name="Kirkness E."/>
            <person name="Walenz B."/>
            <person name="Hass B."/>
            <person name="Bruggner R."/>
            <person name="Strausberg R."/>
        </authorList>
    </citation>
    <scope>NUCLEOTIDE SEQUENCE</scope>
    <source>
        <strain evidence="3">USDA</strain>
    </source>
</reference>
<keyword evidence="1" id="KW-0472">Membrane</keyword>
<evidence type="ECO:0000259" key="2">
    <source>
        <dbReference type="Pfam" id="PF22987"/>
    </source>
</evidence>
<dbReference type="GeneID" id="8233073"/>
<keyword evidence="5" id="KW-1185">Reference proteome</keyword>
<reference evidence="4" key="3">
    <citation type="submission" date="2020-05" db="UniProtKB">
        <authorList>
            <consortium name="EnsemblMetazoa"/>
        </authorList>
    </citation>
    <scope>IDENTIFICATION</scope>
    <source>
        <strain evidence="4">USDA</strain>
    </source>
</reference>
<dbReference type="Pfam" id="PF22987">
    <property type="entry name" value="Tudor_KDM3B"/>
    <property type="match status" value="1"/>
</dbReference>
<accession>E0VY95</accession>
<dbReference type="RefSeq" id="XP_002431089.1">
    <property type="nucleotide sequence ID" value="XM_002431044.1"/>
</dbReference>
<evidence type="ECO:0000313" key="4">
    <source>
        <dbReference type="EnsemblMetazoa" id="PHUM511940-PA"/>
    </source>
</evidence>
<keyword evidence="1" id="KW-1133">Transmembrane helix</keyword>
<dbReference type="EMBL" id="DS235845">
    <property type="protein sequence ID" value="EEB18351.1"/>
    <property type="molecule type" value="Genomic_DNA"/>
</dbReference>
<feature type="transmembrane region" description="Helical" evidence="1">
    <location>
        <begin position="30"/>
        <end position="47"/>
    </location>
</feature>
<dbReference type="AlphaFoldDB" id="E0VY95"/>
<gene>
    <name evidence="4" type="primary">8233073</name>
    <name evidence="3" type="ORF">Phum_PHUM511940</name>
</gene>
<evidence type="ECO:0000256" key="1">
    <source>
        <dbReference type="SAM" id="Phobius"/>
    </source>
</evidence>
<sequence length="143" mass="16841">MDRYIGATGFYICGDLYICICKGESKWSRFRAFVIVRFVFCVLWNYQRIFLARHDFFILFLKNDLTVTDDTVLEEHNEDPSLVQMRLIGDGVVDSIMRGEVVGITPRRSRSSAVLTQHQQHSFSFLFVFIYWILLIFVHLEKC</sequence>
<organism>
    <name type="scientific">Pediculus humanus subsp. corporis</name>
    <name type="common">Body louse</name>
    <dbReference type="NCBI Taxonomy" id="121224"/>
    <lineage>
        <taxon>Eukaryota</taxon>
        <taxon>Metazoa</taxon>
        <taxon>Ecdysozoa</taxon>
        <taxon>Arthropoda</taxon>
        <taxon>Hexapoda</taxon>
        <taxon>Insecta</taxon>
        <taxon>Pterygota</taxon>
        <taxon>Neoptera</taxon>
        <taxon>Paraneoptera</taxon>
        <taxon>Psocodea</taxon>
        <taxon>Troctomorpha</taxon>
        <taxon>Phthiraptera</taxon>
        <taxon>Anoplura</taxon>
        <taxon>Pediculidae</taxon>
        <taxon>Pediculus</taxon>
    </lineage>
</organism>
<keyword evidence="1" id="KW-0812">Transmembrane</keyword>
<dbReference type="InterPro" id="IPR054503">
    <property type="entry name" value="KDM3AB_Tudor"/>
</dbReference>
<evidence type="ECO:0000313" key="5">
    <source>
        <dbReference type="Proteomes" id="UP000009046"/>
    </source>
</evidence>
<dbReference type="InParanoid" id="E0VY95"/>
<proteinExistence type="predicted"/>
<feature type="transmembrane region" description="Helical" evidence="1">
    <location>
        <begin position="122"/>
        <end position="140"/>
    </location>
</feature>
<name>E0VY95_PEDHC</name>